<evidence type="ECO:0000259" key="3">
    <source>
        <dbReference type="SMART" id="SM00582"/>
    </source>
</evidence>
<feature type="compositionally biased region" description="Acidic residues" evidence="2">
    <location>
        <begin position="1262"/>
        <end position="1275"/>
    </location>
</feature>
<feature type="compositionally biased region" description="Low complexity" evidence="2">
    <location>
        <begin position="1251"/>
        <end position="1261"/>
    </location>
</feature>
<evidence type="ECO:0000256" key="1">
    <source>
        <dbReference type="SAM" id="Coils"/>
    </source>
</evidence>
<dbReference type="OrthoDB" id="343582at2759"/>
<proteinExistence type="predicted"/>
<dbReference type="InterPro" id="IPR008942">
    <property type="entry name" value="ENTH_VHS"/>
</dbReference>
<dbReference type="GO" id="GO:0003729">
    <property type="term" value="F:mRNA binding"/>
    <property type="evidence" value="ECO:0007669"/>
    <property type="project" value="InterPro"/>
</dbReference>
<evidence type="ECO:0000313" key="4">
    <source>
        <dbReference type="EMBL" id="KAG9332994.1"/>
    </source>
</evidence>
<dbReference type="InterPro" id="IPR048832">
    <property type="entry name" value="PCF11_charged"/>
</dbReference>
<feature type="compositionally biased region" description="Basic and acidic residues" evidence="2">
    <location>
        <begin position="258"/>
        <end position="274"/>
    </location>
</feature>
<dbReference type="Gene3D" id="1.25.40.90">
    <property type="match status" value="1"/>
</dbReference>
<dbReference type="GO" id="GO:0005849">
    <property type="term" value="C:mRNA cleavage factor complex"/>
    <property type="evidence" value="ECO:0007669"/>
    <property type="project" value="TreeGrafter"/>
</dbReference>
<evidence type="ECO:0000256" key="2">
    <source>
        <dbReference type="SAM" id="MobiDB-lite"/>
    </source>
</evidence>
<feature type="region of interest" description="Disordered" evidence="2">
    <location>
        <begin position="177"/>
        <end position="501"/>
    </location>
</feature>
<feature type="region of interest" description="Disordered" evidence="2">
    <location>
        <begin position="583"/>
        <end position="959"/>
    </location>
</feature>
<dbReference type="InterPro" id="IPR006569">
    <property type="entry name" value="CID_dom"/>
</dbReference>
<feature type="compositionally biased region" description="Basic and acidic residues" evidence="2">
    <location>
        <begin position="899"/>
        <end position="908"/>
    </location>
</feature>
<dbReference type="SMART" id="SM00582">
    <property type="entry name" value="RPR"/>
    <property type="match status" value="1"/>
</dbReference>
<dbReference type="EMBL" id="JAFBMS010000224">
    <property type="protein sequence ID" value="KAG9332994.1"/>
    <property type="molecule type" value="Genomic_DNA"/>
</dbReference>
<feature type="compositionally biased region" description="Basic and acidic residues" evidence="2">
    <location>
        <begin position="283"/>
        <end position="294"/>
    </location>
</feature>
<feature type="region of interest" description="Disordered" evidence="2">
    <location>
        <begin position="1463"/>
        <end position="1496"/>
    </location>
</feature>
<comment type="caution">
    <text evidence="4">The sequence shown here is derived from an EMBL/GenBank/DDBJ whole genome shotgun (WGS) entry which is preliminary data.</text>
</comment>
<dbReference type="Proteomes" id="UP000824540">
    <property type="component" value="Unassembled WGS sequence"/>
</dbReference>
<dbReference type="GO" id="GO:0006369">
    <property type="term" value="P:termination of RNA polymerase II transcription"/>
    <property type="evidence" value="ECO:0007669"/>
    <property type="project" value="InterPro"/>
</dbReference>
<keyword evidence="5" id="KW-1185">Reference proteome</keyword>
<dbReference type="GO" id="GO:0005737">
    <property type="term" value="C:cytoplasm"/>
    <property type="evidence" value="ECO:0007669"/>
    <property type="project" value="TreeGrafter"/>
</dbReference>
<reference evidence="4" key="1">
    <citation type="thesis" date="2021" institute="BYU ScholarsArchive" country="Provo, UT, USA">
        <title>Applications of and Algorithms for Genome Assembly and Genomic Analyses with an Emphasis on Marine Teleosts.</title>
        <authorList>
            <person name="Pickett B.D."/>
        </authorList>
    </citation>
    <scope>NUCLEOTIDE SEQUENCE</scope>
    <source>
        <strain evidence="4">HI-2016</strain>
    </source>
</reference>
<sequence>MSDDAAREDACREYLSSLEDLTFNSKPHINMLTILAEENLHFAKDIVAIIEAQIAKVDENTRKSLFKLRSTWDDIFPLKKLYALDVRVNSLDPAWPIKPLPPNVNASIHVNPKFLKQNEEVTPRPSAPQPIVQPVVSEKNLTHEQAIRQQLLAKQKQLLELQQKKIELELEQTKAQLPDSKVSTRDPRLNRAAQAPAYAKEQVPNRKDAPSEKKANTAPDKQSRLEKTRIPKKDFLTEEKPKSKSPSPLNKGVQGKSKNPELENVKAAEVNKRDPRLRKHLHDKSDSKEEEVKEKKRGADKKEREDSAKATEHRPVGTRSRLANGSVNKHEPAEKPDSKTTKGNARKRSRSRSRSPALHSPKRKDRRSPKRRTRSISSSPPKSGKGRQAGGKHQHTEDFAQHAGMREERGTPKKSASEPRRPKRSLEERPAEARETHSPRLPSETKENANKRWKSGWEENKHLKQPEEVLKLGGPPRHKAPWSGSPRVATPRTPKQHRLSVDANLQIPEVLNSANKRDLLKKIKQLFQYQEEKQRSDSWEDPGEEGQQVCKKKPLLATPPLPQQSNLSDAEISYYEHKAKLRRTQVQRQGNDVWEADDSFSNEETGVAEIEFPKERHPGTRTGDSHYRKPAEGGRDRHSPYSDRLQHQRQPYEETDQAQSSSEMQKRYGAASEATRLEDQPSSRHDELRKNDRPSNSGLSFKNSPSPVNFEGKSPVRGFDGSSGLDVDNHQMAVAREPSPSQRFDCELPIAGSDSDAPMSVDVPLRHDVTPGPGRSGQLGQLLCEASGQTPPHASEGSHSQAGLPRFDGPKHSQRFDGPQGPQQPMIFDAPGHMGQPRLEGPSRSHISGRFDVNQGPGRFDGPSGPHGPSRFDGQHPQGPARFDGPQGPGRFDGQPVHKGPERFEGPNRYDSPSMQPGPARFSEPQGLGRFDGPHVQQGTGRFDGPIGQQPPGRFDGQGPIRFDGSQMQHNRFDGPMRFDNPHMQQQGLGRFESPVRFGGPQVQGQGPRYDGPQPGPVRYDGPVNQPGAMRFENPQAQLGPMRYDGQSQGMARFDGPSGQQPPPRYCGPPGLQNQMRPQGPPMYDTPQGQGPLANPGSQQLSNFNMAGHRFTDPVYSGGPQPFQGQSLTQGGSFSVPAVPATSNFPNSYVRPVASFYNPGAPGVAVGNVNTSVNVPQPMNMLSGLGKTQLPAPYSQGQPFMQPQNAVPFGQTGPQFASESHFGQVDVNDLLTKLIENGIIKSTPTDAAANESAAPTQTALAAEEEEEEEQEDDHDVPDLTGFVIEDMKQRYESVITKLYTGIQCYSCGMRFTASQTDVYADHLDWHYRQNRSEKDISKKDWIEFEEIADLEERAKSQFFEKVHEEVVQKTQEAAKEKEFQSVKAAPDVVDESCEICQEAFEMYWEEEEEEWHLKNAIRVDEKTYHPSCYEDYKNTSSFVECTPSPSKAPLENPLQAFIKQEEDALPQSSSVTQEAEAFRNSAEESAEDAVKVELEA</sequence>
<dbReference type="Pfam" id="PF20845">
    <property type="entry name" value="Pcf11_helical"/>
    <property type="match status" value="1"/>
</dbReference>
<feature type="compositionally biased region" description="Polar residues" evidence="2">
    <location>
        <begin position="694"/>
        <end position="707"/>
    </location>
</feature>
<feature type="region of interest" description="Disordered" evidence="2">
    <location>
        <begin position="1045"/>
        <end position="1101"/>
    </location>
</feature>
<dbReference type="InterPro" id="IPR045154">
    <property type="entry name" value="PCF11-like"/>
</dbReference>
<dbReference type="GO" id="GO:0000993">
    <property type="term" value="F:RNA polymerase II complex binding"/>
    <property type="evidence" value="ECO:0007669"/>
    <property type="project" value="InterPro"/>
</dbReference>
<feature type="coiled-coil region" evidence="1">
    <location>
        <begin position="144"/>
        <end position="176"/>
    </location>
</feature>
<accession>A0A8T2MYJ1</accession>
<dbReference type="PANTHER" id="PTHR15921">
    <property type="entry name" value="PRE-MRNA CLEAVAGE COMPLEX II"/>
    <property type="match status" value="1"/>
</dbReference>
<dbReference type="Pfam" id="PF21936">
    <property type="entry name" value="Pcf11_C"/>
    <property type="match status" value="1"/>
</dbReference>
<protein>
    <recommendedName>
        <fullName evidence="3">CID domain-containing protein</fullName>
    </recommendedName>
</protein>
<evidence type="ECO:0000313" key="5">
    <source>
        <dbReference type="Proteomes" id="UP000824540"/>
    </source>
</evidence>
<feature type="compositionally biased region" description="Basic residues" evidence="2">
    <location>
        <begin position="360"/>
        <end position="374"/>
    </location>
</feature>
<feature type="compositionally biased region" description="Basic and acidic residues" evidence="2">
    <location>
        <begin position="611"/>
        <end position="652"/>
    </location>
</feature>
<feature type="compositionally biased region" description="Polar residues" evidence="2">
    <location>
        <begin position="787"/>
        <end position="801"/>
    </location>
</feature>
<feature type="compositionally biased region" description="Basic residues" evidence="2">
    <location>
        <begin position="344"/>
        <end position="353"/>
    </location>
</feature>
<feature type="compositionally biased region" description="Basic and acidic residues" evidence="2">
    <location>
        <begin position="328"/>
        <end position="340"/>
    </location>
</feature>
<dbReference type="InterPro" id="IPR054127">
    <property type="entry name" value="Pcf11_C"/>
</dbReference>
<feature type="domain" description="CID" evidence="3">
    <location>
        <begin position="9"/>
        <end position="89"/>
    </location>
</feature>
<dbReference type="PANTHER" id="PTHR15921:SF3">
    <property type="entry name" value="PRE-MRNA CLEAVAGE COMPLEX 2 PROTEIN PCF11"/>
    <property type="match status" value="1"/>
</dbReference>
<keyword evidence="1" id="KW-0175">Coiled coil</keyword>
<feature type="region of interest" description="Disordered" evidence="2">
    <location>
        <begin position="530"/>
        <end position="569"/>
    </location>
</feature>
<feature type="compositionally biased region" description="Basic and acidic residues" evidence="2">
    <location>
        <begin position="300"/>
        <end position="315"/>
    </location>
</feature>
<dbReference type="Pfam" id="PF20827">
    <property type="entry name" value="PCF11_charged"/>
    <property type="match status" value="1"/>
</dbReference>
<dbReference type="SUPFAM" id="SSF48464">
    <property type="entry name" value="ENTH/VHS domain"/>
    <property type="match status" value="1"/>
</dbReference>
<feature type="compositionally biased region" description="Basic and acidic residues" evidence="2">
    <location>
        <begin position="675"/>
        <end position="693"/>
    </location>
</feature>
<feature type="compositionally biased region" description="Basic and acidic residues" evidence="2">
    <location>
        <begin position="394"/>
        <end position="470"/>
    </location>
</feature>
<dbReference type="GO" id="GO:0031124">
    <property type="term" value="P:mRNA 3'-end processing"/>
    <property type="evidence" value="ECO:0007669"/>
    <property type="project" value="InterPro"/>
</dbReference>
<dbReference type="InterPro" id="IPR048830">
    <property type="entry name" value="PCF11_helical"/>
</dbReference>
<dbReference type="CDD" id="cd16982">
    <property type="entry name" value="CID_Pcf11"/>
    <property type="match status" value="1"/>
</dbReference>
<dbReference type="InterPro" id="IPR047415">
    <property type="entry name" value="Pcf11_CID"/>
</dbReference>
<organism evidence="4 5">
    <name type="scientific">Albula glossodonta</name>
    <name type="common">roundjaw bonefish</name>
    <dbReference type="NCBI Taxonomy" id="121402"/>
    <lineage>
        <taxon>Eukaryota</taxon>
        <taxon>Metazoa</taxon>
        <taxon>Chordata</taxon>
        <taxon>Craniata</taxon>
        <taxon>Vertebrata</taxon>
        <taxon>Euteleostomi</taxon>
        <taxon>Actinopterygii</taxon>
        <taxon>Neopterygii</taxon>
        <taxon>Teleostei</taxon>
        <taxon>Albuliformes</taxon>
        <taxon>Albulidae</taxon>
        <taxon>Albula</taxon>
    </lineage>
</organism>
<name>A0A8T2MYJ1_9TELE</name>
<feature type="region of interest" description="Disordered" evidence="2">
    <location>
        <begin position="1245"/>
        <end position="1278"/>
    </location>
</feature>
<gene>
    <name evidence="4" type="ORF">JZ751_013949</name>
</gene>
<feature type="compositionally biased region" description="Basic and acidic residues" evidence="2">
    <location>
        <begin position="203"/>
        <end position="242"/>
    </location>
</feature>